<organism evidence="2 3">
    <name type="scientific">Algoriphagus sanaruensis</name>
    <dbReference type="NCBI Taxonomy" id="1727163"/>
    <lineage>
        <taxon>Bacteria</taxon>
        <taxon>Pseudomonadati</taxon>
        <taxon>Bacteroidota</taxon>
        <taxon>Cytophagia</taxon>
        <taxon>Cytophagales</taxon>
        <taxon>Cyclobacteriaceae</taxon>
        <taxon>Algoriphagus</taxon>
    </lineage>
</organism>
<protein>
    <submittedName>
        <fullName evidence="2">Uncharacterized protein</fullName>
    </submittedName>
</protein>
<sequence>MSKRRKYFHLVLILAAFVIGGLSLWHSGFWMEGRDNIPNFTAIAMGLTVISQGLVLRSGLKKGDE</sequence>
<dbReference type="EMBL" id="CP012836">
    <property type="protein sequence ID" value="AMQ54790.1"/>
    <property type="molecule type" value="Genomic_DNA"/>
</dbReference>
<evidence type="ECO:0000313" key="3">
    <source>
        <dbReference type="Proteomes" id="UP000073816"/>
    </source>
</evidence>
<dbReference type="RefSeq" id="WP_067542037.1">
    <property type="nucleotide sequence ID" value="NZ_CP012836.1"/>
</dbReference>
<keyword evidence="1" id="KW-1133">Transmembrane helix</keyword>
<dbReference type="STRING" id="1727163.AO498_00180"/>
<keyword evidence="3" id="KW-1185">Reference proteome</keyword>
<dbReference type="AlphaFoldDB" id="A0A142EI35"/>
<dbReference type="Proteomes" id="UP000073816">
    <property type="component" value="Chromosome"/>
</dbReference>
<feature type="transmembrane region" description="Helical" evidence="1">
    <location>
        <begin position="37"/>
        <end position="56"/>
    </location>
</feature>
<dbReference type="KEGG" id="alm:AO498_00180"/>
<proteinExistence type="predicted"/>
<dbReference type="PATRIC" id="fig|1727163.4.peg.39"/>
<reference evidence="3" key="1">
    <citation type="submission" date="2015-09" db="EMBL/GenBank/DDBJ databases">
        <title>Complete sequence of Algoriphagus sp. M8-2.</title>
        <authorList>
            <person name="Shintani M."/>
        </authorList>
    </citation>
    <scope>NUCLEOTIDE SEQUENCE [LARGE SCALE GENOMIC DNA]</scope>
    <source>
        <strain evidence="3">M8-2</strain>
    </source>
</reference>
<keyword evidence="1" id="KW-0812">Transmembrane</keyword>
<evidence type="ECO:0000256" key="1">
    <source>
        <dbReference type="SAM" id="Phobius"/>
    </source>
</evidence>
<feature type="transmembrane region" description="Helical" evidence="1">
    <location>
        <begin position="7"/>
        <end position="25"/>
    </location>
</feature>
<gene>
    <name evidence="2" type="ORF">AO498_00180</name>
</gene>
<dbReference type="OrthoDB" id="828152at2"/>
<reference evidence="2 3" key="2">
    <citation type="journal article" date="2016" name="Genome Announc.">
        <title>Complete Genome Sequence of Algoriphagus sp. Strain M8-2, Isolated from a Brackish Lake.</title>
        <authorList>
            <person name="Muraguchi Y."/>
            <person name="Kushimoto K."/>
            <person name="Ohtsubo Y."/>
            <person name="Suzuki T."/>
            <person name="Dohra H."/>
            <person name="Kimbara K."/>
            <person name="Shintani M."/>
        </authorList>
    </citation>
    <scope>NUCLEOTIDE SEQUENCE [LARGE SCALE GENOMIC DNA]</scope>
    <source>
        <strain evidence="2 3">M8-2</strain>
    </source>
</reference>
<accession>A0A142EI35</accession>
<evidence type="ECO:0000313" key="2">
    <source>
        <dbReference type="EMBL" id="AMQ54790.1"/>
    </source>
</evidence>
<keyword evidence="1" id="KW-0472">Membrane</keyword>
<name>A0A142EI35_9BACT</name>